<evidence type="ECO:0000259" key="5">
    <source>
        <dbReference type="Pfam" id="PF03330"/>
    </source>
</evidence>
<dbReference type="RefSeq" id="WP_015212427.1">
    <property type="nucleotide sequence ID" value="NC_019771.1"/>
</dbReference>
<dbReference type="GO" id="GO:0008932">
    <property type="term" value="F:lytic endotransglycosylase activity"/>
    <property type="evidence" value="ECO:0007669"/>
    <property type="project" value="UniProtKB-UniRule"/>
</dbReference>
<dbReference type="HAMAP" id="MF_02071">
    <property type="entry name" value="RlpA"/>
    <property type="match status" value="1"/>
</dbReference>
<feature type="domain" description="RlpA-like protein double-psi beta-barrel" evidence="5">
    <location>
        <begin position="273"/>
        <end position="361"/>
    </location>
</feature>
<dbReference type="InterPro" id="IPR034718">
    <property type="entry name" value="RlpA"/>
</dbReference>
<sequence>MNQRHLWTTAALFLTVLGTPSVGLTQTTEENTPTSPASALTDVVKVGEYQSPAQKPTLDAVKTDIHPHSIGGRQAATLYIRNIPVLTFLSSAPVTSAETKVGAVANGNGVKSYALVSNNSAKVASIGNVIDVSKSPSSIADDPVQRASVVAARINQLIDENVDASQITVSWKTTEQSPVNNKAQDKTHSVKQQLDRYTIKVDGQELVEINQGTQLADSTKDLARDALQATNRLRRLIGNASPISEIANLPVSTPALTSKLPQQIARGFKINFQGIASWYGYDWAGRKTANGERFNPDAMTAAHRSLPMGTQVRVTNTRNNRSVVVRINDRGPYIGGRIIDVSIGAARLLGMVGSGVAPVRIDILGR</sequence>
<protein>
    <recommendedName>
        <fullName evidence="3">Probable endolytic peptidoglycan transglycosylase RlpA</fullName>
        <ecNumber evidence="3">4.2.2.-</ecNumber>
    </recommendedName>
</protein>
<dbReference type="STRING" id="272123.Anacy_0163"/>
<dbReference type="HOGENOM" id="CLU_042923_0_0_3"/>
<organism evidence="6 7">
    <name type="scientific">Anabaena cylindrica (strain ATCC 27899 / PCC 7122)</name>
    <dbReference type="NCBI Taxonomy" id="272123"/>
    <lineage>
        <taxon>Bacteria</taxon>
        <taxon>Bacillati</taxon>
        <taxon>Cyanobacteriota</taxon>
        <taxon>Cyanophyceae</taxon>
        <taxon>Nostocales</taxon>
        <taxon>Nostocaceae</taxon>
        <taxon>Anabaena</taxon>
    </lineage>
</organism>
<dbReference type="Gene3D" id="2.40.40.10">
    <property type="entry name" value="RlpA-like domain"/>
    <property type="match status" value="1"/>
</dbReference>
<dbReference type="PANTHER" id="PTHR34183">
    <property type="entry name" value="ENDOLYTIC PEPTIDOGLYCAN TRANSGLYCOSYLASE RLPA"/>
    <property type="match status" value="1"/>
</dbReference>
<evidence type="ECO:0000256" key="4">
    <source>
        <dbReference type="RuleBase" id="RU003495"/>
    </source>
</evidence>
<dbReference type="GO" id="GO:0000270">
    <property type="term" value="P:peptidoglycan metabolic process"/>
    <property type="evidence" value="ECO:0007669"/>
    <property type="project" value="UniProtKB-UniRule"/>
</dbReference>
<dbReference type="InterPro" id="IPR012997">
    <property type="entry name" value="RplA"/>
</dbReference>
<dbReference type="PANTHER" id="PTHR34183:SF8">
    <property type="entry name" value="ENDOLYTIC PEPTIDOGLYCAN TRANSGLYCOSYLASE RLPA-RELATED"/>
    <property type="match status" value="1"/>
</dbReference>
<dbReference type="Proteomes" id="UP000010474">
    <property type="component" value="Chromosome"/>
</dbReference>
<dbReference type="AlphaFoldDB" id="K9Z9D0"/>
<keyword evidence="6" id="KW-0449">Lipoprotein</keyword>
<evidence type="ECO:0000256" key="3">
    <source>
        <dbReference type="HAMAP-Rule" id="MF_02071"/>
    </source>
</evidence>
<dbReference type="EMBL" id="CP003659">
    <property type="protein sequence ID" value="AFZ55771.1"/>
    <property type="molecule type" value="Genomic_DNA"/>
</dbReference>
<dbReference type="CDD" id="cd22268">
    <property type="entry name" value="DPBB_RlpA-like"/>
    <property type="match status" value="1"/>
</dbReference>
<keyword evidence="7" id="KW-1185">Reference proteome</keyword>
<evidence type="ECO:0000256" key="2">
    <source>
        <dbReference type="ARBA" id="ARBA00023316"/>
    </source>
</evidence>
<comment type="function">
    <text evidence="3">Lytic transglycosylase with a strong preference for naked glycan strands that lack stem peptides.</text>
</comment>
<accession>K9Z9D0</accession>
<dbReference type="Pfam" id="PF03330">
    <property type="entry name" value="DPBB_1"/>
    <property type="match status" value="1"/>
</dbReference>
<evidence type="ECO:0000256" key="1">
    <source>
        <dbReference type="ARBA" id="ARBA00023239"/>
    </source>
</evidence>
<dbReference type="NCBIfam" id="TIGR00413">
    <property type="entry name" value="rlpA"/>
    <property type="match status" value="1"/>
</dbReference>
<evidence type="ECO:0000313" key="7">
    <source>
        <dbReference type="Proteomes" id="UP000010474"/>
    </source>
</evidence>
<keyword evidence="2 3" id="KW-0961">Cell wall biogenesis/degradation</keyword>
<dbReference type="EC" id="4.2.2.-" evidence="3"/>
<dbReference type="PATRIC" id="fig|272123.3.peg.175"/>
<dbReference type="InterPro" id="IPR009009">
    <property type="entry name" value="RlpA-like_DPBB"/>
</dbReference>
<proteinExistence type="inferred from homology"/>
<dbReference type="KEGG" id="acy:Anacy_0163"/>
<dbReference type="InterPro" id="IPR036908">
    <property type="entry name" value="RlpA-like_sf"/>
</dbReference>
<gene>
    <name evidence="3" type="primary">rlpA</name>
    <name evidence="6" type="ordered locus">Anacy_0163</name>
</gene>
<name>K9Z9D0_ANACC</name>
<dbReference type="GO" id="GO:0071555">
    <property type="term" value="P:cell wall organization"/>
    <property type="evidence" value="ECO:0007669"/>
    <property type="project" value="UniProtKB-KW"/>
</dbReference>
<comment type="similarity">
    <text evidence="3 4">Belongs to the RlpA family.</text>
</comment>
<dbReference type="SUPFAM" id="SSF50685">
    <property type="entry name" value="Barwin-like endoglucanases"/>
    <property type="match status" value="1"/>
</dbReference>
<reference evidence="7" key="1">
    <citation type="journal article" date="2013" name="Proc. Natl. Acad. Sci. U.S.A.">
        <title>Improving the coverage of the cyanobacterial phylum using diversity-driven genome sequencing.</title>
        <authorList>
            <person name="Shih P.M."/>
            <person name="Wu D."/>
            <person name="Latifi A."/>
            <person name="Axen S.D."/>
            <person name="Fewer D.P."/>
            <person name="Talla E."/>
            <person name="Calteau A."/>
            <person name="Cai F."/>
            <person name="Tandeau de Marsac N."/>
            <person name="Rippka R."/>
            <person name="Herdman M."/>
            <person name="Sivonen K."/>
            <person name="Coursin T."/>
            <person name="Laurent T."/>
            <person name="Goodwin L."/>
            <person name="Nolan M."/>
            <person name="Davenport K.W."/>
            <person name="Han C.S."/>
            <person name="Rubin E.M."/>
            <person name="Eisen J.A."/>
            <person name="Woyke T."/>
            <person name="Gugger M."/>
            <person name="Kerfeld C.A."/>
        </authorList>
    </citation>
    <scope>NUCLEOTIDE SEQUENCE [LARGE SCALE GENOMIC DNA]</scope>
    <source>
        <strain evidence="7">ATCC 27899 / PCC 7122</strain>
    </source>
</reference>
<keyword evidence="1 3" id="KW-0456">Lyase</keyword>
<evidence type="ECO:0000313" key="6">
    <source>
        <dbReference type="EMBL" id="AFZ55771.1"/>
    </source>
</evidence>
<dbReference type="eggNOG" id="COG0797">
    <property type="taxonomic scope" value="Bacteria"/>
</dbReference>
<dbReference type="OrthoDB" id="9779128at2"/>